<name>A0A936NH38_9ACTN</name>
<protein>
    <submittedName>
        <fullName evidence="1">Uncharacterized protein</fullName>
    </submittedName>
</protein>
<proteinExistence type="predicted"/>
<gene>
    <name evidence="1" type="ORF">IPN02_18570</name>
</gene>
<dbReference type="AlphaFoldDB" id="A0A936NH38"/>
<evidence type="ECO:0000313" key="1">
    <source>
        <dbReference type="EMBL" id="MBK9298792.1"/>
    </source>
</evidence>
<comment type="caution">
    <text evidence="1">The sequence shown here is derived from an EMBL/GenBank/DDBJ whole genome shotgun (WGS) entry which is preliminary data.</text>
</comment>
<accession>A0A936NH38</accession>
<dbReference type="EMBL" id="JADJZA010000010">
    <property type="protein sequence ID" value="MBK9298792.1"/>
    <property type="molecule type" value="Genomic_DNA"/>
</dbReference>
<reference evidence="1 2" key="1">
    <citation type="submission" date="2020-10" db="EMBL/GenBank/DDBJ databases">
        <title>Connecting structure to function with the recovery of over 1000 high-quality activated sludge metagenome-assembled genomes encoding full-length rRNA genes using long-read sequencing.</title>
        <authorList>
            <person name="Singleton C.M."/>
            <person name="Petriglieri F."/>
            <person name="Kristensen J.M."/>
            <person name="Kirkegaard R.H."/>
            <person name="Michaelsen T.Y."/>
            <person name="Andersen M.H."/>
            <person name="Karst S.M."/>
            <person name="Dueholm M.S."/>
            <person name="Nielsen P.H."/>
            <person name="Albertsen M."/>
        </authorList>
    </citation>
    <scope>NUCLEOTIDE SEQUENCE [LARGE SCALE GENOMIC DNA]</scope>
    <source>
        <strain evidence="1">Lyne_18-Q3-R50-59_MAXAC.006</strain>
    </source>
</reference>
<dbReference type="Proteomes" id="UP000727993">
    <property type="component" value="Unassembled WGS sequence"/>
</dbReference>
<organism evidence="1 2">
    <name type="scientific">Candidatus Neomicrothrix subdominans</name>
    <dbReference type="NCBI Taxonomy" id="2954438"/>
    <lineage>
        <taxon>Bacteria</taxon>
        <taxon>Bacillati</taxon>
        <taxon>Actinomycetota</taxon>
        <taxon>Acidimicrobiia</taxon>
        <taxon>Acidimicrobiales</taxon>
        <taxon>Microthrixaceae</taxon>
        <taxon>Candidatus Neomicrothrix</taxon>
    </lineage>
</organism>
<sequence>MAVSVEPFHEERRPVRGHHTLTDWLYDGLQRLAGRGDGSQAKLTSVPVTHGEVAGAGAQFVAITTNL</sequence>
<evidence type="ECO:0000313" key="2">
    <source>
        <dbReference type="Proteomes" id="UP000727993"/>
    </source>
</evidence>